<dbReference type="STRING" id="45354.A0A1L0GD48"/>
<gene>
    <name evidence="1" type="ORF">SAMEA4029010_CIC11G00000001923</name>
</gene>
<dbReference type="OrthoDB" id="73691at2759"/>
<evidence type="ECO:0000313" key="2">
    <source>
        <dbReference type="Proteomes" id="UP000182334"/>
    </source>
</evidence>
<reference evidence="1 2" key="1">
    <citation type="submission" date="2016-10" db="EMBL/GenBank/DDBJ databases">
        <authorList>
            <person name="de Groot N.N."/>
        </authorList>
    </citation>
    <scope>NUCLEOTIDE SEQUENCE [LARGE SCALE GENOMIC DNA]</scope>
    <source>
        <strain evidence="1 2">CBS 141442</strain>
    </source>
</reference>
<name>A0A1L0GD48_9ASCO</name>
<proteinExistence type="predicted"/>
<evidence type="ECO:0000313" key="1">
    <source>
        <dbReference type="EMBL" id="SGZ54245.1"/>
    </source>
</evidence>
<dbReference type="EMBL" id="LT635759">
    <property type="protein sequence ID" value="SGZ54245.1"/>
    <property type="molecule type" value="Genomic_DNA"/>
</dbReference>
<keyword evidence="2" id="KW-1185">Reference proteome</keyword>
<dbReference type="Proteomes" id="UP000182334">
    <property type="component" value="Chromosome IV"/>
</dbReference>
<sequence>MANLSTSQLFLWGLKKAFTSQLSKSQILKSLWKKSTATSVNSPNTLPLDIPSKEDIYANIAKEQAAKGTKSPFLKMNQGFSYAKQLISFYRHGVSVVWQNNKKMKEIRKRKYKLEDQLDRAGVETDVVLPRFTPLANTMAQVLYMNLVENRSKNENTSSDVIRTDKAVATTVDEGLFLLTRAEFQLLKRTPSDFAKIPMFAVLVAIFMEMTPVLCYTFPEVTPSTCVLPSILPRIWNSKTGKNLRESITAETAAPLDDYAMKTAYNMPLEHVHLLTGALRLKSKYIPLAMYPKSVLRARLQNYYNYLTVDNYYLSGLNGGGNLWGLDISELVLACLERNLVDDIDALVKIQSLGTLEEKKAEIESLQMKLFQSIANLQNCNIGYLAIGHLLPKPDTGVEKWRNTM</sequence>
<organism evidence="1 2">
    <name type="scientific">Sungouiella intermedia</name>
    <dbReference type="NCBI Taxonomy" id="45354"/>
    <lineage>
        <taxon>Eukaryota</taxon>
        <taxon>Fungi</taxon>
        <taxon>Dikarya</taxon>
        <taxon>Ascomycota</taxon>
        <taxon>Saccharomycotina</taxon>
        <taxon>Pichiomycetes</taxon>
        <taxon>Metschnikowiaceae</taxon>
        <taxon>Sungouiella</taxon>
    </lineage>
</organism>
<protein>
    <submittedName>
        <fullName evidence="1">CIC11C00000001923</fullName>
    </submittedName>
</protein>
<accession>A0A1L0GD48</accession>
<dbReference type="AlphaFoldDB" id="A0A1L0GD48"/>